<reference evidence="3" key="2">
    <citation type="submission" date="2022-09" db="EMBL/GenBank/DDBJ databases">
        <authorList>
            <person name="Cesa-Luna C."/>
            <person name="Girard L."/>
            <person name="Lood C."/>
            <person name="Hofte M."/>
            <person name="De Mot R."/>
        </authorList>
    </citation>
    <scope>NUCLEOTIDE SEQUENCE</scope>
    <source>
        <strain evidence="3">COR51</strain>
    </source>
</reference>
<feature type="domain" description="Glycosyltransferase 2-like" evidence="2">
    <location>
        <begin position="573"/>
        <end position="687"/>
    </location>
</feature>
<dbReference type="GO" id="GO:0016757">
    <property type="term" value="F:glycosyltransferase activity"/>
    <property type="evidence" value="ECO:0007669"/>
    <property type="project" value="UniProtKB-KW"/>
</dbReference>
<reference evidence="3" key="1">
    <citation type="journal article" date="2022" name="Microbiol. Spectr.">
        <title>An Nuclear Magnetic Resonance Fingerprint Matching Approach for the Identification and Structural Re-Evaluation of Pseudomonas Lipopeptides.</title>
        <authorList>
            <person name="De Roo V."/>
            <person name="Verleysen Y."/>
            <person name="Kovacs B."/>
            <person name="De Vleeschouwer M."/>
            <person name="Muangkaew P."/>
            <person name="Girard L."/>
            <person name="Hofte M."/>
            <person name="De Mot R."/>
            <person name="Madder A."/>
            <person name="Geudens N."/>
            <person name="Martins J.C."/>
        </authorList>
    </citation>
    <scope>NUCLEOTIDE SEQUENCE</scope>
    <source>
        <strain evidence="3">COR51</strain>
    </source>
</reference>
<keyword evidence="4" id="KW-1185">Reference proteome</keyword>
<dbReference type="EMBL" id="JAOSLA010000021">
    <property type="protein sequence ID" value="MCU7239315.1"/>
    <property type="molecule type" value="Genomic_DNA"/>
</dbReference>
<evidence type="ECO:0000259" key="2">
    <source>
        <dbReference type="Pfam" id="PF00535"/>
    </source>
</evidence>
<protein>
    <submittedName>
        <fullName evidence="3">Glycosyltransferase</fullName>
        <ecNumber evidence="3">2.4.-.-</ecNumber>
    </submittedName>
</protein>
<dbReference type="SUPFAM" id="SSF53448">
    <property type="entry name" value="Nucleotide-diphospho-sugar transferases"/>
    <property type="match status" value="2"/>
</dbReference>
<evidence type="ECO:0000313" key="3">
    <source>
        <dbReference type="EMBL" id="MCU7239315.1"/>
    </source>
</evidence>
<gene>
    <name evidence="3" type="ORF">OC929_14785</name>
</gene>
<keyword evidence="3" id="KW-0328">Glycosyltransferase</keyword>
<evidence type="ECO:0000313" key="4">
    <source>
        <dbReference type="Proteomes" id="UP001139994"/>
    </source>
</evidence>
<dbReference type="PANTHER" id="PTHR43179">
    <property type="entry name" value="RHAMNOSYLTRANSFERASE WBBL"/>
    <property type="match status" value="1"/>
</dbReference>
<dbReference type="Pfam" id="PF00535">
    <property type="entry name" value="Glycos_transf_2"/>
    <property type="match status" value="1"/>
</dbReference>
<keyword evidence="1" id="KW-1003">Cell membrane</keyword>
<organism evidence="3 4">
    <name type="scientific">Pseudomonas peradeniyensis</name>
    <dbReference type="NCBI Taxonomy" id="2745488"/>
    <lineage>
        <taxon>Bacteria</taxon>
        <taxon>Pseudomonadati</taxon>
        <taxon>Pseudomonadota</taxon>
        <taxon>Gammaproteobacteria</taxon>
        <taxon>Pseudomonadales</taxon>
        <taxon>Pseudomonadaceae</taxon>
        <taxon>Pseudomonas</taxon>
    </lineage>
</organism>
<name>A0ABT2VC97_9PSED</name>
<sequence>MTRKLFSKRSQPYYIYAPDYRRSSAGIRVLHMLCDALNRSGQEAYVTTRVLEPQLVTPYLTDDIIALHKSQRLEPIVVYPEIVDGNPLGGKAVVRYLLNKPGHLGGRGEYAKDDLIFAYTRGLLPAGVSEQNVLYCPAIDLSIFRPPLDGNTRVPGKVCYYQGRSGQALVDPTLLPPDAVEITPTFPGSWEALASLFQQCEYLYLGERSGLAAEAVLCGCVCIVIPGKWAPEPLSLSENNSYGTAWGNSPEAVKRARETLPLLHARQVEHQSSFWSSLDYFIETTQAVAESMAIADRFGRLSWLRERVPDAQQLALIAQRLDSAQVPLLDVIILNVEDNCDALQRSLASLADNTYIPSRVFVLGGECLETADVQWLAVDTSPKVEVINAAIRQSTASWVLLVEAGVEFTDSGLLVAALDLLDAPDDCLAVYADEVLRAKSGVIDVHFRPDLSLDLLLSDPAGQSRHWLYRRERLEQARFAVEAGAAFELAYQLSLIEQFGLACIGHINEPLLITEEWQGASQSDERAVIERHLRARGYPQACAAEKPGGGYRIDYAHGQQPFVSILVYLEGSLALCQRCVESLLETTQYPHFELLLIDPGIDDEATLAWLALIEQLGASRMKVVRLPSVSNRASHCNAAAEYARGDFLLWLSAGIGVFEGNWMSQMLNHALRPEVGAVGAKLVTDEFKVCHAGLVLGLGGAVGRAFIDWPGQDAGYMGRLQVDQNYSAVSSECFMISRAVFVELEGFSEDPLLAPWVDVDLCLRLRQAGYLNVWTPHAQLLISPVPRPSATSEQENALFERWLPQLANDPIYNSNLSLRRDQAFVPDNNVIVWRPTKGLLPTVLAYTSDTQASAQDRLIQPSTHLREAGMVDALVLQKPLMPVELERLKPDTVIWQRPVDDGALSSARRLRTFSTALQIYDLDGYLPHMAIGKSYDADDLLQRLRLGLMQADRVLVATPALADLVQGHCDDVRVLQSALPTSWRNLKSQRRVGDKPRVGWVGTAEAGELLAQVVPALVTDVDWVVLGECPLHLQPYVKEQYASVAADRLPAALAALNLDLALAPMLESMANACAGSQRVLQHAACGHPVICSRVNGFTGADALPLSRADNNASDWLRMIRMHLADRDASAALGDALQAAVRADWLLEGARLEEWRRAWLA</sequence>
<keyword evidence="1" id="KW-0997">Cell inner membrane</keyword>
<keyword evidence="3" id="KW-0808">Transferase</keyword>
<reference evidence="3" key="3">
    <citation type="journal article" date="2023" name="mSystems">
        <title>Charting the Lipopeptidome of Nonpathogenic Pseudomonas.</title>
        <authorList>
            <person name="Cesa-Luna C."/>
            <person name="Geudens N."/>
            <person name="Girard L."/>
            <person name="De Roo V."/>
            <person name="Maklad H.R."/>
            <person name="Martins J.C."/>
            <person name="Hofte M."/>
            <person name="De Mot R."/>
        </authorList>
    </citation>
    <scope>NUCLEOTIDE SEQUENCE</scope>
    <source>
        <strain evidence="3">COR51</strain>
    </source>
</reference>
<dbReference type="RefSeq" id="WP_262951841.1">
    <property type="nucleotide sequence ID" value="NZ_JAOSLA010000021.1"/>
</dbReference>
<comment type="caution">
    <text evidence="3">The sequence shown here is derived from an EMBL/GenBank/DDBJ whole genome shotgun (WGS) entry which is preliminary data.</text>
</comment>
<dbReference type="SUPFAM" id="SSF53756">
    <property type="entry name" value="UDP-Glycosyltransferase/glycogen phosphorylase"/>
    <property type="match status" value="1"/>
</dbReference>
<evidence type="ECO:0000256" key="1">
    <source>
        <dbReference type="ARBA" id="ARBA00022519"/>
    </source>
</evidence>
<dbReference type="Gene3D" id="3.90.550.10">
    <property type="entry name" value="Spore Coat Polysaccharide Biosynthesis Protein SpsA, Chain A"/>
    <property type="match status" value="1"/>
</dbReference>
<dbReference type="InterPro" id="IPR029044">
    <property type="entry name" value="Nucleotide-diphossugar_trans"/>
</dbReference>
<accession>A0ABT2VC97</accession>
<keyword evidence="1" id="KW-0472">Membrane</keyword>
<dbReference type="InterPro" id="IPR001173">
    <property type="entry name" value="Glyco_trans_2-like"/>
</dbReference>
<proteinExistence type="predicted"/>
<dbReference type="Proteomes" id="UP001139994">
    <property type="component" value="Unassembled WGS sequence"/>
</dbReference>
<dbReference type="PANTHER" id="PTHR43179:SF7">
    <property type="entry name" value="RHAMNOSYLTRANSFERASE WBBL"/>
    <property type="match status" value="1"/>
</dbReference>
<dbReference type="EC" id="2.4.-.-" evidence="3"/>